<reference evidence="9" key="1">
    <citation type="submission" date="2022-01" db="EMBL/GenBank/DDBJ databases">
        <authorList>
            <person name="Braso-Vives M."/>
        </authorList>
    </citation>
    <scope>NUCLEOTIDE SEQUENCE</scope>
</reference>
<dbReference type="InterPro" id="IPR009057">
    <property type="entry name" value="Homeodomain-like_sf"/>
</dbReference>
<keyword evidence="3 5" id="KW-0371">Homeobox</keyword>
<dbReference type="PANTHER" id="PTHR24339:SF28">
    <property type="entry name" value="E5-RELATED"/>
    <property type="match status" value="1"/>
</dbReference>
<dbReference type="OrthoDB" id="6159439at2759"/>
<evidence type="ECO:0000256" key="2">
    <source>
        <dbReference type="ARBA" id="ARBA00023125"/>
    </source>
</evidence>
<name>A0A8J9VTW4_BRALA</name>
<evidence type="ECO:0000256" key="3">
    <source>
        <dbReference type="ARBA" id="ARBA00023155"/>
    </source>
</evidence>
<evidence type="ECO:0000256" key="1">
    <source>
        <dbReference type="ARBA" id="ARBA00004123"/>
    </source>
</evidence>
<evidence type="ECO:0000256" key="4">
    <source>
        <dbReference type="ARBA" id="ARBA00023242"/>
    </source>
</evidence>
<evidence type="ECO:0000313" key="10">
    <source>
        <dbReference type="Proteomes" id="UP000838412"/>
    </source>
</evidence>
<keyword evidence="10" id="KW-1185">Reference proteome</keyword>
<dbReference type="CDD" id="cd00086">
    <property type="entry name" value="homeodomain"/>
    <property type="match status" value="1"/>
</dbReference>
<protein>
    <submittedName>
        <fullName evidence="9">VAX1 protein</fullName>
    </submittedName>
</protein>
<dbReference type="GO" id="GO:0030182">
    <property type="term" value="P:neuron differentiation"/>
    <property type="evidence" value="ECO:0007669"/>
    <property type="project" value="TreeGrafter"/>
</dbReference>
<evidence type="ECO:0000256" key="6">
    <source>
        <dbReference type="RuleBase" id="RU000682"/>
    </source>
</evidence>
<dbReference type="EMBL" id="OV696696">
    <property type="protein sequence ID" value="CAH1240810.1"/>
    <property type="molecule type" value="Genomic_DNA"/>
</dbReference>
<dbReference type="SUPFAM" id="SSF46689">
    <property type="entry name" value="Homeodomain-like"/>
    <property type="match status" value="1"/>
</dbReference>
<feature type="domain" description="Homeobox" evidence="8">
    <location>
        <begin position="177"/>
        <end position="237"/>
    </location>
</feature>
<feature type="compositionally biased region" description="Basic and acidic residues" evidence="7">
    <location>
        <begin position="121"/>
        <end position="138"/>
    </location>
</feature>
<dbReference type="PRINTS" id="PR00024">
    <property type="entry name" value="HOMEOBOX"/>
</dbReference>
<dbReference type="InterPro" id="IPR050877">
    <property type="entry name" value="EMX-VAX-Noto_Homeobox_TFs"/>
</dbReference>
<sequence length="347" mass="39330">MSWLRYGSDPSLWREFDRTFCHGGSSGWRENFSVVCSREVSVSSDPVQPPASLPSCTNRMLSTQRFVNTMPEAWGAQTQFVTDSSVNNGTDGTLRDAVTGSHQGTSVTVVKSGAQPFCSSNRDREEQEATRISPETKTKRMSTLEQEETSQNYRRILVKAPKGTVKEMVLPRALDIDRPKRARTAFTADQLKGLERAFHDSQYVVGQDRTELARQLRLTETQVKVWFQNRRTKYKREKAREAEKTQANSETLAALNIWKLLQTAPPSDALPPVHTLARSRSSEVRDLGRREQPVRNVCASRIDVNYGPTCPDAGWQPLVYQDIRPRAAVPQTWPNFSLLSRQNYDNH</sequence>
<feature type="region of interest" description="Disordered" evidence="7">
    <location>
        <begin position="115"/>
        <end position="148"/>
    </location>
</feature>
<dbReference type="PROSITE" id="PS50071">
    <property type="entry name" value="HOMEOBOX_2"/>
    <property type="match status" value="1"/>
</dbReference>
<dbReference type="Proteomes" id="UP000838412">
    <property type="component" value="Chromosome 11"/>
</dbReference>
<dbReference type="Gene3D" id="1.10.10.60">
    <property type="entry name" value="Homeodomain-like"/>
    <property type="match status" value="1"/>
</dbReference>
<keyword evidence="2 5" id="KW-0238">DNA-binding</keyword>
<dbReference type="InterPro" id="IPR020479">
    <property type="entry name" value="HD_metazoa"/>
</dbReference>
<dbReference type="GO" id="GO:0000978">
    <property type="term" value="F:RNA polymerase II cis-regulatory region sequence-specific DNA binding"/>
    <property type="evidence" value="ECO:0007669"/>
    <property type="project" value="TreeGrafter"/>
</dbReference>
<evidence type="ECO:0000256" key="5">
    <source>
        <dbReference type="PROSITE-ProRule" id="PRU00108"/>
    </source>
</evidence>
<organism evidence="9 10">
    <name type="scientific">Branchiostoma lanceolatum</name>
    <name type="common">Common lancelet</name>
    <name type="synonym">Amphioxus lanceolatum</name>
    <dbReference type="NCBI Taxonomy" id="7740"/>
    <lineage>
        <taxon>Eukaryota</taxon>
        <taxon>Metazoa</taxon>
        <taxon>Chordata</taxon>
        <taxon>Cephalochordata</taxon>
        <taxon>Leptocardii</taxon>
        <taxon>Amphioxiformes</taxon>
        <taxon>Branchiostomatidae</taxon>
        <taxon>Branchiostoma</taxon>
    </lineage>
</organism>
<evidence type="ECO:0000313" key="9">
    <source>
        <dbReference type="EMBL" id="CAH1240810.1"/>
    </source>
</evidence>
<comment type="subcellular location">
    <subcellularLocation>
        <location evidence="1 5 6">Nucleus</location>
    </subcellularLocation>
</comment>
<dbReference type="GO" id="GO:0007420">
    <property type="term" value="P:brain development"/>
    <property type="evidence" value="ECO:0007669"/>
    <property type="project" value="TreeGrafter"/>
</dbReference>
<evidence type="ECO:0000256" key="7">
    <source>
        <dbReference type="SAM" id="MobiDB-lite"/>
    </source>
</evidence>
<gene>
    <name evidence="9" type="primary">VAX1</name>
    <name evidence="9" type="ORF">BLAG_LOCUS4638</name>
</gene>
<dbReference type="GO" id="GO:0005634">
    <property type="term" value="C:nucleus"/>
    <property type="evidence" value="ECO:0007669"/>
    <property type="project" value="UniProtKB-SubCell"/>
</dbReference>
<dbReference type="InterPro" id="IPR001356">
    <property type="entry name" value="HD"/>
</dbReference>
<evidence type="ECO:0000259" key="8">
    <source>
        <dbReference type="PROSITE" id="PS50071"/>
    </source>
</evidence>
<dbReference type="SMART" id="SM00389">
    <property type="entry name" value="HOX"/>
    <property type="match status" value="1"/>
</dbReference>
<dbReference type="GO" id="GO:0000981">
    <property type="term" value="F:DNA-binding transcription factor activity, RNA polymerase II-specific"/>
    <property type="evidence" value="ECO:0007669"/>
    <property type="project" value="InterPro"/>
</dbReference>
<feature type="DNA-binding region" description="Homeobox" evidence="5">
    <location>
        <begin position="179"/>
        <end position="238"/>
    </location>
</feature>
<dbReference type="Pfam" id="PF00046">
    <property type="entry name" value="Homeodomain"/>
    <property type="match status" value="1"/>
</dbReference>
<dbReference type="InterPro" id="IPR017970">
    <property type="entry name" value="Homeobox_CS"/>
</dbReference>
<dbReference type="AlphaFoldDB" id="A0A8J9VTW4"/>
<dbReference type="PANTHER" id="PTHR24339">
    <property type="entry name" value="HOMEOBOX PROTEIN EMX-RELATED"/>
    <property type="match status" value="1"/>
</dbReference>
<keyword evidence="4 5" id="KW-0539">Nucleus</keyword>
<dbReference type="PROSITE" id="PS00027">
    <property type="entry name" value="HOMEOBOX_1"/>
    <property type="match status" value="1"/>
</dbReference>
<proteinExistence type="predicted"/>
<accession>A0A8J9VTW4</accession>
<dbReference type="FunFam" id="1.10.10.60:FF:000081">
    <property type="entry name" value="Empty spiracles homeobox 2"/>
    <property type="match status" value="1"/>
</dbReference>